<feature type="transmembrane region" description="Helical" evidence="1">
    <location>
        <begin position="146"/>
        <end position="165"/>
    </location>
</feature>
<evidence type="ECO:0000256" key="1">
    <source>
        <dbReference type="SAM" id="Phobius"/>
    </source>
</evidence>
<keyword evidence="2" id="KW-0503">Monooxygenase</keyword>
<dbReference type="AlphaFoldDB" id="A0A0R2DS31"/>
<feature type="transmembrane region" description="Helical" evidence="1">
    <location>
        <begin position="59"/>
        <end position="76"/>
    </location>
</feature>
<dbReference type="EMBL" id="AYZF01000008">
    <property type="protein sequence ID" value="KRN06816.1"/>
    <property type="molecule type" value="Genomic_DNA"/>
</dbReference>
<feature type="transmembrane region" description="Helical" evidence="1">
    <location>
        <begin position="172"/>
        <end position="189"/>
    </location>
</feature>
<keyword evidence="3" id="KW-1185">Reference proteome</keyword>
<dbReference type="STRING" id="1423806.FD15_GL000375"/>
<dbReference type="eggNOG" id="ENOG5032W9S">
    <property type="taxonomic scope" value="Bacteria"/>
</dbReference>
<organism evidence="2 3">
    <name type="scientific">Liquorilactobacillus sucicola DSM 21376 = JCM 15457</name>
    <dbReference type="NCBI Taxonomy" id="1423806"/>
    <lineage>
        <taxon>Bacteria</taxon>
        <taxon>Bacillati</taxon>
        <taxon>Bacillota</taxon>
        <taxon>Bacilli</taxon>
        <taxon>Lactobacillales</taxon>
        <taxon>Lactobacillaceae</taxon>
        <taxon>Liquorilactobacillus</taxon>
    </lineage>
</organism>
<dbReference type="PATRIC" id="fig|1423806.3.peg.383"/>
<keyword evidence="1" id="KW-1133">Transmembrane helix</keyword>
<feature type="transmembrane region" description="Helical" evidence="1">
    <location>
        <begin position="223"/>
        <end position="241"/>
    </location>
</feature>
<dbReference type="GO" id="GO:0004497">
    <property type="term" value="F:monooxygenase activity"/>
    <property type="evidence" value="ECO:0007669"/>
    <property type="project" value="UniProtKB-KW"/>
</dbReference>
<feature type="transmembrane region" description="Helical" evidence="1">
    <location>
        <begin position="195"/>
        <end position="211"/>
    </location>
</feature>
<feature type="transmembrane region" description="Helical" evidence="1">
    <location>
        <begin position="331"/>
        <end position="352"/>
    </location>
</feature>
<keyword evidence="2" id="KW-0560">Oxidoreductase</keyword>
<accession>A0A0R2DS31</accession>
<proteinExistence type="predicted"/>
<keyword evidence="1" id="KW-0812">Transmembrane</keyword>
<sequence length="379" mass="43264">MPNINDNIYILAFIMCVTANFMWGTMFMRFHLAGFLNILTQISVVLLFFKLLIIDRLSWKIFLPAVLSCALVYYISGRAAGFGLYYSYIFVIGAVNVNLKKVVKAFVITISLYLAITIISALVGIIPNLSYGRTNSEVVRYALGTIYPTDLAARIFYLMLAYAFLKKFKFNIFDYVGCVLLAVGAYVVTDTRLSVLLMVLLILVVATYKYCVKVMLWMGNKVITALMLLLTAGGILAAYFYTEKNPVFEFLNKLLSGRLYFEHLAFKWYNVPILGQIVYQNGSGGTDKKVINYFFIDSSFIRVLMMYGVVMFIITMGIIIFLSHRFMLKNCFALEIGLILVVLSSIIDQHLWELSFNLLFLATFSNIDYFKEDKLVYRN</sequence>
<keyword evidence="1" id="KW-0472">Membrane</keyword>
<protein>
    <submittedName>
        <fullName evidence="2">Brp Blh family beta-carotene 15,15-monooxygenase</fullName>
    </submittedName>
</protein>
<evidence type="ECO:0000313" key="2">
    <source>
        <dbReference type="EMBL" id="KRN06816.1"/>
    </source>
</evidence>
<feature type="transmembrane region" description="Helical" evidence="1">
    <location>
        <begin position="106"/>
        <end position="126"/>
    </location>
</feature>
<reference evidence="2 3" key="1">
    <citation type="journal article" date="2015" name="Genome Announc.">
        <title>Expanding the biotechnology potential of lactobacilli through comparative genomics of 213 strains and associated genera.</title>
        <authorList>
            <person name="Sun Z."/>
            <person name="Harris H.M."/>
            <person name="McCann A."/>
            <person name="Guo C."/>
            <person name="Argimon S."/>
            <person name="Zhang W."/>
            <person name="Yang X."/>
            <person name="Jeffery I.B."/>
            <person name="Cooney J.C."/>
            <person name="Kagawa T.F."/>
            <person name="Liu W."/>
            <person name="Song Y."/>
            <person name="Salvetti E."/>
            <person name="Wrobel A."/>
            <person name="Rasinkangas P."/>
            <person name="Parkhill J."/>
            <person name="Rea M.C."/>
            <person name="O'Sullivan O."/>
            <person name="Ritari J."/>
            <person name="Douillard F.P."/>
            <person name="Paul Ross R."/>
            <person name="Yang R."/>
            <person name="Briner A.E."/>
            <person name="Felis G.E."/>
            <person name="de Vos W.M."/>
            <person name="Barrangou R."/>
            <person name="Klaenhammer T.R."/>
            <person name="Caufield P.W."/>
            <person name="Cui Y."/>
            <person name="Zhang H."/>
            <person name="O'Toole P.W."/>
        </authorList>
    </citation>
    <scope>NUCLEOTIDE SEQUENCE [LARGE SCALE GENOMIC DNA]</scope>
    <source>
        <strain evidence="2 3">DSM 21376</strain>
    </source>
</reference>
<evidence type="ECO:0000313" key="3">
    <source>
        <dbReference type="Proteomes" id="UP000050961"/>
    </source>
</evidence>
<gene>
    <name evidence="2" type="ORF">FD15_GL000375</name>
</gene>
<feature type="transmembrane region" description="Helical" evidence="1">
    <location>
        <begin position="300"/>
        <end position="322"/>
    </location>
</feature>
<comment type="caution">
    <text evidence="2">The sequence shown here is derived from an EMBL/GenBank/DDBJ whole genome shotgun (WGS) entry which is preliminary data.</text>
</comment>
<feature type="transmembrane region" description="Helical" evidence="1">
    <location>
        <begin position="82"/>
        <end position="99"/>
    </location>
</feature>
<feature type="transmembrane region" description="Helical" evidence="1">
    <location>
        <begin position="7"/>
        <end position="26"/>
    </location>
</feature>
<feature type="transmembrane region" description="Helical" evidence="1">
    <location>
        <begin position="32"/>
        <end position="52"/>
    </location>
</feature>
<name>A0A0R2DS31_9LACO</name>
<dbReference type="Proteomes" id="UP000050961">
    <property type="component" value="Unassembled WGS sequence"/>
</dbReference>